<dbReference type="OrthoDB" id="3401121at2"/>
<protein>
    <submittedName>
        <fullName evidence="3">Uncharacterized protein</fullName>
    </submittedName>
</protein>
<dbReference type="AlphaFoldDB" id="A0A1I1ZBU6"/>
<keyword evidence="2" id="KW-0472">Membrane</keyword>
<dbReference type="RefSeq" id="WP_093712049.1">
    <property type="nucleotide sequence ID" value="NZ_FONG01000002.1"/>
</dbReference>
<evidence type="ECO:0000313" key="4">
    <source>
        <dbReference type="Proteomes" id="UP000199323"/>
    </source>
</evidence>
<name>A0A1I1ZBU6_9ACTN</name>
<reference evidence="3 4" key="1">
    <citation type="submission" date="2016-10" db="EMBL/GenBank/DDBJ databases">
        <authorList>
            <person name="de Groot N.N."/>
        </authorList>
    </citation>
    <scope>NUCLEOTIDE SEQUENCE [LARGE SCALE GENOMIC DNA]</scope>
    <source>
        <strain evidence="3 4">CGMCC 4.3510</strain>
    </source>
</reference>
<keyword evidence="2" id="KW-1133">Transmembrane helix</keyword>
<keyword evidence="2" id="KW-0812">Transmembrane</keyword>
<feature type="transmembrane region" description="Helical" evidence="2">
    <location>
        <begin position="6"/>
        <end position="26"/>
    </location>
</feature>
<evidence type="ECO:0000256" key="1">
    <source>
        <dbReference type="SAM" id="MobiDB-lite"/>
    </source>
</evidence>
<feature type="compositionally biased region" description="Basic and acidic residues" evidence="1">
    <location>
        <begin position="169"/>
        <end position="186"/>
    </location>
</feature>
<organism evidence="3 4">
    <name type="scientific">Actinacidiphila alni</name>
    <dbReference type="NCBI Taxonomy" id="380248"/>
    <lineage>
        <taxon>Bacteria</taxon>
        <taxon>Bacillati</taxon>
        <taxon>Actinomycetota</taxon>
        <taxon>Actinomycetes</taxon>
        <taxon>Kitasatosporales</taxon>
        <taxon>Streptomycetaceae</taxon>
        <taxon>Actinacidiphila</taxon>
    </lineage>
</organism>
<proteinExistence type="predicted"/>
<feature type="region of interest" description="Disordered" evidence="1">
    <location>
        <begin position="161"/>
        <end position="186"/>
    </location>
</feature>
<accession>A0A1I1ZBU6</accession>
<evidence type="ECO:0000313" key="3">
    <source>
        <dbReference type="EMBL" id="SFE28808.1"/>
    </source>
</evidence>
<gene>
    <name evidence="3" type="ORF">SAMN05216251_102383</name>
</gene>
<evidence type="ECO:0000256" key="2">
    <source>
        <dbReference type="SAM" id="Phobius"/>
    </source>
</evidence>
<keyword evidence="4" id="KW-1185">Reference proteome</keyword>
<dbReference type="Proteomes" id="UP000199323">
    <property type="component" value="Unassembled WGS sequence"/>
</dbReference>
<dbReference type="EMBL" id="FONG01000002">
    <property type="protein sequence ID" value="SFE28808.1"/>
    <property type="molecule type" value="Genomic_DNA"/>
</dbReference>
<sequence>MGTSEQLLTIAAVLLGALTTYVTNYWTERQRIRRELLTRWDDKKLDAYEGYVDRVRAGVFLAVELYEHTEDIRRSDEPESALRAQLTEAAHLRGRAFERIMLLAGDAVVEAAHNLNAAALAVDWQATGKTPDALTTWRDRNRAVFRAINAFHEVAREDLGVSGTLTGDTHPDRDLLLPQARRDNNA</sequence>